<evidence type="ECO:0000259" key="2">
    <source>
        <dbReference type="SMART" id="SM00909"/>
    </source>
</evidence>
<comment type="caution">
    <text evidence="3">The sequence shown here is derived from an EMBL/GenBank/DDBJ whole genome shotgun (WGS) entry which is preliminary data.</text>
</comment>
<proteinExistence type="predicted"/>
<dbReference type="InterPro" id="IPR019606">
    <property type="entry name" value="GerMN"/>
</dbReference>
<evidence type="ECO:0000313" key="3">
    <source>
        <dbReference type="EMBL" id="MBU3851080.1"/>
    </source>
</evidence>
<gene>
    <name evidence="3" type="ORF">IAA16_10980</name>
</gene>
<dbReference type="Proteomes" id="UP000823914">
    <property type="component" value="Unassembled WGS sequence"/>
</dbReference>
<name>A0A9E2L3E1_9SPIR</name>
<keyword evidence="1" id="KW-0472">Membrane</keyword>
<dbReference type="EMBL" id="JAHLFV010000249">
    <property type="protein sequence ID" value="MBU3851080.1"/>
    <property type="molecule type" value="Genomic_DNA"/>
</dbReference>
<organism evidence="3 4">
    <name type="scientific">Candidatus Treponema excrementipullorum</name>
    <dbReference type="NCBI Taxonomy" id="2838768"/>
    <lineage>
        <taxon>Bacteria</taxon>
        <taxon>Pseudomonadati</taxon>
        <taxon>Spirochaetota</taxon>
        <taxon>Spirochaetia</taxon>
        <taxon>Spirochaetales</taxon>
        <taxon>Treponemataceae</taxon>
        <taxon>Treponema</taxon>
    </lineage>
</organism>
<keyword evidence="1" id="KW-0812">Transmembrane</keyword>
<keyword evidence="1" id="KW-1133">Transmembrane helix</keyword>
<reference evidence="3" key="1">
    <citation type="journal article" date="2021" name="PeerJ">
        <title>Extensive microbial diversity within the chicken gut microbiome revealed by metagenomics and culture.</title>
        <authorList>
            <person name="Gilroy R."/>
            <person name="Ravi A."/>
            <person name="Getino M."/>
            <person name="Pursley I."/>
            <person name="Horton D.L."/>
            <person name="Alikhan N.F."/>
            <person name="Baker D."/>
            <person name="Gharbi K."/>
            <person name="Hall N."/>
            <person name="Watson M."/>
            <person name="Adriaenssens E.M."/>
            <person name="Foster-Nyarko E."/>
            <person name="Jarju S."/>
            <person name="Secka A."/>
            <person name="Antonio M."/>
            <person name="Oren A."/>
            <person name="Chaudhuri R.R."/>
            <person name="La Ragione R."/>
            <person name="Hildebrand F."/>
            <person name="Pallen M.J."/>
        </authorList>
    </citation>
    <scope>NUCLEOTIDE SEQUENCE</scope>
    <source>
        <strain evidence="3">Gambia15-2214</strain>
    </source>
</reference>
<dbReference type="SMART" id="SM00909">
    <property type="entry name" value="Germane"/>
    <property type="match status" value="1"/>
</dbReference>
<evidence type="ECO:0000313" key="4">
    <source>
        <dbReference type="Proteomes" id="UP000823914"/>
    </source>
</evidence>
<accession>A0A9E2L3E1</accession>
<feature type="transmembrane region" description="Helical" evidence="1">
    <location>
        <begin position="7"/>
        <end position="27"/>
    </location>
</feature>
<reference evidence="3" key="2">
    <citation type="submission" date="2021-04" db="EMBL/GenBank/DDBJ databases">
        <authorList>
            <person name="Gilroy R."/>
        </authorList>
    </citation>
    <scope>NUCLEOTIDE SEQUENCE</scope>
    <source>
        <strain evidence="3">Gambia15-2214</strain>
    </source>
</reference>
<feature type="domain" description="GerMN" evidence="2">
    <location>
        <begin position="176"/>
        <end position="265"/>
    </location>
</feature>
<sequence>MAAKKKIGFTLIAILAFIIIFLIIFLVKLDDIKYSLKSTGFFTHVFGSEPEFIQNYTPEETLENLNTPVDTNKNPLVFKNEEDLSPVEQQEVTPIDFDNLLNTENEMNQENALTQETTKTDTPNTGDSEDVAAVAIVEPQAVETTEARLFFAEVDSNGSIFRYEEKRSVPKTNSPLTTTINELLLGPSQSDINHRSFIPEGTKLLGASVKNGVATLNFSEEFQYNVYGIEGARTQLMQVVYTASVFPTVKSVQILIDGEKKEYLGSEGVWIGTPLTTGNFR</sequence>
<evidence type="ECO:0000256" key="1">
    <source>
        <dbReference type="SAM" id="Phobius"/>
    </source>
</evidence>
<dbReference type="Pfam" id="PF10646">
    <property type="entry name" value="Germane"/>
    <property type="match status" value="1"/>
</dbReference>
<protein>
    <submittedName>
        <fullName evidence="3">GerMN domain-containing protein</fullName>
    </submittedName>
</protein>
<dbReference type="AlphaFoldDB" id="A0A9E2L3E1"/>